<keyword evidence="6 9" id="KW-0812">Transmembrane</keyword>
<comment type="similarity">
    <text evidence="3">Belongs to the CobD/CbiB family.</text>
</comment>
<comment type="subcellular location">
    <subcellularLocation>
        <location evidence="1">Cell membrane</location>
        <topology evidence="1">Multi-pass membrane protein</topology>
    </subcellularLocation>
</comment>
<keyword evidence="4" id="KW-1003">Cell membrane</keyword>
<dbReference type="Proteomes" id="UP000287823">
    <property type="component" value="Unassembled WGS sequence"/>
</dbReference>
<evidence type="ECO:0000256" key="7">
    <source>
        <dbReference type="ARBA" id="ARBA00022989"/>
    </source>
</evidence>
<dbReference type="GO" id="GO:0009236">
    <property type="term" value="P:cobalamin biosynthetic process"/>
    <property type="evidence" value="ECO:0007669"/>
    <property type="project" value="UniProtKB-UniPathway"/>
</dbReference>
<comment type="caution">
    <text evidence="10">The sequence shown here is derived from an EMBL/GenBank/DDBJ whole genome shotgun (WGS) entry which is preliminary data.</text>
</comment>
<comment type="pathway">
    <text evidence="2">Cofactor biosynthesis; adenosylcobalamin biosynthesis.</text>
</comment>
<dbReference type="PANTHER" id="PTHR34308">
    <property type="entry name" value="COBALAMIN BIOSYNTHESIS PROTEIN CBIB"/>
    <property type="match status" value="1"/>
</dbReference>
<evidence type="ECO:0000313" key="10">
    <source>
        <dbReference type="EMBL" id="RUO29636.1"/>
    </source>
</evidence>
<dbReference type="InterPro" id="IPR004485">
    <property type="entry name" value="Cobalamin_biosynth_CobD/CbiB"/>
</dbReference>
<evidence type="ECO:0008006" key="12">
    <source>
        <dbReference type="Google" id="ProtNLM"/>
    </source>
</evidence>
<dbReference type="UniPathway" id="UPA00148"/>
<keyword evidence="5" id="KW-0169">Cobalamin biosynthesis</keyword>
<keyword evidence="8 9" id="KW-0472">Membrane</keyword>
<organism evidence="10 11">
    <name type="scientific">Aliidiomarina soli</name>
    <dbReference type="NCBI Taxonomy" id="1928574"/>
    <lineage>
        <taxon>Bacteria</taxon>
        <taxon>Pseudomonadati</taxon>
        <taxon>Pseudomonadota</taxon>
        <taxon>Gammaproteobacteria</taxon>
        <taxon>Alteromonadales</taxon>
        <taxon>Idiomarinaceae</taxon>
        <taxon>Aliidiomarina</taxon>
    </lineage>
</organism>
<gene>
    <name evidence="10" type="ORF">CWE14_14360</name>
</gene>
<dbReference type="PANTHER" id="PTHR34308:SF1">
    <property type="entry name" value="COBALAMIN BIOSYNTHESIS PROTEIN CBIB"/>
    <property type="match status" value="1"/>
</dbReference>
<feature type="transmembrane region" description="Helical" evidence="9">
    <location>
        <begin position="12"/>
        <end position="29"/>
    </location>
</feature>
<evidence type="ECO:0000256" key="8">
    <source>
        <dbReference type="ARBA" id="ARBA00023136"/>
    </source>
</evidence>
<dbReference type="GO" id="GO:0048472">
    <property type="term" value="F:threonine-phosphate decarboxylase activity"/>
    <property type="evidence" value="ECO:0007669"/>
    <property type="project" value="InterPro"/>
</dbReference>
<protein>
    <recommendedName>
        <fullName evidence="12">Cobalamin biosynthesis protein CbiB</fullName>
    </recommendedName>
</protein>
<evidence type="ECO:0000256" key="3">
    <source>
        <dbReference type="ARBA" id="ARBA00006263"/>
    </source>
</evidence>
<evidence type="ECO:0000256" key="1">
    <source>
        <dbReference type="ARBA" id="ARBA00004651"/>
    </source>
</evidence>
<dbReference type="GO" id="GO:0005886">
    <property type="term" value="C:plasma membrane"/>
    <property type="evidence" value="ECO:0007669"/>
    <property type="project" value="UniProtKB-SubCell"/>
</dbReference>
<keyword evidence="11" id="KW-1185">Reference proteome</keyword>
<feature type="transmembrane region" description="Helical" evidence="9">
    <location>
        <begin position="301"/>
        <end position="319"/>
    </location>
</feature>
<accession>A0A432WC61</accession>
<proteinExistence type="inferred from homology"/>
<evidence type="ECO:0000256" key="5">
    <source>
        <dbReference type="ARBA" id="ARBA00022573"/>
    </source>
</evidence>
<dbReference type="EMBL" id="PIPO01000007">
    <property type="protein sequence ID" value="RUO29636.1"/>
    <property type="molecule type" value="Genomic_DNA"/>
</dbReference>
<keyword evidence="7 9" id="KW-1133">Transmembrane helix</keyword>
<feature type="transmembrane region" description="Helical" evidence="9">
    <location>
        <begin position="199"/>
        <end position="222"/>
    </location>
</feature>
<dbReference type="RefSeq" id="WP_126800006.1">
    <property type="nucleotide sequence ID" value="NZ_PIPO01000007.1"/>
</dbReference>
<dbReference type="Pfam" id="PF03186">
    <property type="entry name" value="CobD_Cbib"/>
    <property type="match status" value="1"/>
</dbReference>
<sequence length="321" mass="37125">MATLPQWQPEFYYWLLLTFVIVLERFVPLPRSAHPFFLLHQLAAGMARKVHRPDNSRSQQRISGLMATLSLTLPWLAIAAVIYWVAELDWLFEALVLLLCLHSGRAFSDYRQVQQALAKGQKQLARERLARYLARDLTPLSELGLRKAAMEYLSRQLMLGWLATLCWFIIGGPLAALAYRMLFELSQAWPVMQKRWRDFGFAVNWLMRGFAWPASVLLWLLLAVRSLLGGNILPWRFAPQSHMHKQDGRLWRALAVRLKCTMGGAIKLDDQRQHRPRFTPGPEPEPHHSKRLPGILTRCQWVVWMLVSPLFLIGLLATWSN</sequence>
<evidence type="ECO:0000256" key="9">
    <source>
        <dbReference type="SAM" id="Phobius"/>
    </source>
</evidence>
<feature type="transmembrane region" description="Helical" evidence="9">
    <location>
        <begin position="62"/>
        <end position="84"/>
    </location>
</feature>
<reference evidence="10 11" key="1">
    <citation type="journal article" date="2011" name="Front. Microbiol.">
        <title>Genomic signatures of strain selection and enhancement in Bacillus atrophaeus var. globigii, a historical biowarfare simulant.</title>
        <authorList>
            <person name="Gibbons H.S."/>
            <person name="Broomall S.M."/>
            <person name="McNew L.A."/>
            <person name="Daligault H."/>
            <person name="Chapman C."/>
            <person name="Bruce D."/>
            <person name="Karavis M."/>
            <person name="Krepps M."/>
            <person name="McGregor P.A."/>
            <person name="Hong C."/>
            <person name="Park K.H."/>
            <person name="Akmal A."/>
            <person name="Feldman A."/>
            <person name="Lin J.S."/>
            <person name="Chang W.E."/>
            <person name="Higgs B.W."/>
            <person name="Demirev P."/>
            <person name="Lindquist J."/>
            <person name="Liem A."/>
            <person name="Fochler E."/>
            <person name="Read T.D."/>
            <person name="Tapia R."/>
            <person name="Johnson S."/>
            <person name="Bishop-Lilly K.A."/>
            <person name="Detter C."/>
            <person name="Han C."/>
            <person name="Sozhamannan S."/>
            <person name="Rosenzweig C.N."/>
            <person name="Skowronski E.W."/>
        </authorList>
    </citation>
    <scope>NUCLEOTIDE SEQUENCE [LARGE SCALE GENOMIC DNA]</scope>
    <source>
        <strain evidence="10 11">Y4G10-17</strain>
    </source>
</reference>
<evidence type="ECO:0000313" key="11">
    <source>
        <dbReference type="Proteomes" id="UP000287823"/>
    </source>
</evidence>
<name>A0A432WC61_9GAMM</name>
<evidence type="ECO:0000256" key="4">
    <source>
        <dbReference type="ARBA" id="ARBA00022475"/>
    </source>
</evidence>
<evidence type="ECO:0000256" key="6">
    <source>
        <dbReference type="ARBA" id="ARBA00022692"/>
    </source>
</evidence>
<feature type="transmembrane region" description="Helical" evidence="9">
    <location>
        <begin position="157"/>
        <end position="179"/>
    </location>
</feature>
<dbReference type="AlphaFoldDB" id="A0A432WC61"/>
<evidence type="ECO:0000256" key="2">
    <source>
        <dbReference type="ARBA" id="ARBA00004953"/>
    </source>
</evidence>